<reference evidence="2" key="1">
    <citation type="submission" date="2014-09" db="EMBL/GenBank/DDBJ databases">
        <authorList>
            <person name="Magalhaes I.L.F."/>
            <person name="Oliveira U."/>
            <person name="Santos F.R."/>
            <person name="Vidigal T.H.D.A."/>
            <person name="Brescovit A.D."/>
            <person name="Santos A.J."/>
        </authorList>
    </citation>
    <scope>NUCLEOTIDE SEQUENCE</scope>
    <source>
        <tissue evidence="2">Shoot tissue taken approximately 20 cm above the soil surface</tissue>
    </source>
</reference>
<evidence type="ECO:0000256" key="1">
    <source>
        <dbReference type="SAM" id="MobiDB-lite"/>
    </source>
</evidence>
<feature type="region of interest" description="Disordered" evidence="1">
    <location>
        <begin position="1"/>
        <end position="29"/>
    </location>
</feature>
<reference evidence="2" key="2">
    <citation type="journal article" date="2015" name="Data Brief">
        <title>Shoot transcriptome of the giant reed, Arundo donax.</title>
        <authorList>
            <person name="Barrero R.A."/>
            <person name="Guerrero F.D."/>
            <person name="Moolhuijzen P."/>
            <person name="Goolsby J.A."/>
            <person name="Tidwell J."/>
            <person name="Bellgard S.E."/>
            <person name="Bellgard M.I."/>
        </authorList>
    </citation>
    <scope>NUCLEOTIDE SEQUENCE</scope>
    <source>
        <tissue evidence="2">Shoot tissue taken approximately 20 cm above the soil surface</tissue>
    </source>
</reference>
<accession>A0A0A9F8E5</accession>
<name>A0A0A9F8E5_ARUDO</name>
<protein>
    <submittedName>
        <fullName evidence="2">Uncharacterized protein</fullName>
    </submittedName>
</protein>
<sequence length="29" mass="3212">MANKHTGMHAIYMNKHAQAGSGLDQLDRD</sequence>
<dbReference type="AlphaFoldDB" id="A0A0A9F8E5"/>
<dbReference type="EMBL" id="GBRH01190412">
    <property type="protein sequence ID" value="JAE07484.1"/>
    <property type="molecule type" value="Transcribed_RNA"/>
</dbReference>
<proteinExistence type="predicted"/>
<organism evidence="2">
    <name type="scientific">Arundo donax</name>
    <name type="common">Giant reed</name>
    <name type="synonym">Donax arundinaceus</name>
    <dbReference type="NCBI Taxonomy" id="35708"/>
    <lineage>
        <taxon>Eukaryota</taxon>
        <taxon>Viridiplantae</taxon>
        <taxon>Streptophyta</taxon>
        <taxon>Embryophyta</taxon>
        <taxon>Tracheophyta</taxon>
        <taxon>Spermatophyta</taxon>
        <taxon>Magnoliopsida</taxon>
        <taxon>Liliopsida</taxon>
        <taxon>Poales</taxon>
        <taxon>Poaceae</taxon>
        <taxon>PACMAD clade</taxon>
        <taxon>Arundinoideae</taxon>
        <taxon>Arundineae</taxon>
        <taxon>Arundo</taxon>
    </lineage>
</organism>
<evidence type="ECO:0000313" key="2">
    <source>
        <dbReference type="EMBL" id="JAE07484.1"/>
    </source>
</evidence>